<evidence type="ECO:0000313" key="1">
    <source>
        <dbReference type="EMBL" id="EHB92378.1"/>
    </source>
</evidence>
<comment type="caution">
    <text evidence="1">The sequence shown here is derived from an EMBL/GenBank/DDBJ whole genome shotgun (WGS) entry which is preliminary data.</text>
</comment>
<gene>
    <name evidence="1" type="ORF">HMPREF9450_01243</name>
</gene>
<organism evidence="1 2">
    <name type="scientific">Alistipes indistinctus YIT 12060</name>
    <dbReference type="NCBI Taxonomy" id="742725"/>
    <lineage>
        <taxon>Bacteria</taxon>
        <taxon>Pseudomonadati</taxon>
        <taxon>Bacteroidota</taxon>
        <taxon>Bacteroidia</taxon>
        <taxon>Bacteroidales</taxon>
        <taxon>Rikenellaceae</taxon>
        <taxon>Alistipes</taxon>
    </lineage>
</organism>
<accession>G5H8I3</accession>
<protein>
    <submittedName>
        <fullName evidence="1">Uncharacterized protein</fullName>
    </submittedName>
</protein>
<sequence>MDIGSVEACGLMELRGGGFRRYAELRGLALNPDEANR</sequence>
<evidence type="ECO:0000313" key="2">
    <source>
        <dbReference type="Proteomes" id="UP000006008"/>
    </source>
</evidence>
<proteinExistence type="predicted"/>
<dbReference type="STRING" id="742725.HMPREF9450_01243"/>
<dbReference type="EMBL" id="ADLD01000011">
    <property type="protein sequence ID" value="EHB92378.1"/>
    <property type="molecule type" value="Genomic_DNA"/>
</dbReference>
<dbReference type="HOGENOM" id="CLU_3339222_0_0_10"/>
<dbReference type="AlphaFoldDB" id="G5H8I3"/>
<dbReference type="PATRIC" id="fig|742725.3.peg.1321"/>
<reference evidence="1 2" key="1">
    <citation type="submission" date="2011-08" db="EMBL/GenBank/DDBJ databases">
        <title>The Genome Sequence of Alistipes indistinctus YIT 12060.</title>
        <authorList>
            <consortium name="The Broad Institute Genome Sequencing Platform"/>
            <person name="Earl A."/>
            <person name="Ward D."/>
            <person name="Feldgarden M."/>
            <person name="Gevers D."/>
            <person name="Morotomi M."/>
            <person name="Young S.K."/>
            <person name="Zeng Q."/>
            <person name="Gargeya S."/>
            <person name="Fitzgerald M."/>
            <person name="Haas B."/>
            <person name="Abouelleil A."/>
            <person name="Alvarado L."/>
            <person name="Arachchi H.M."/>
            <person name="Berlin A."/>
            <person name="Brown A."/>
            <person name="Chapman S.B."/>
            <person name="Chen Z."/>
            <person name="Dunbar C."/>
            <person name="Freedman E."/>
            <person name="Gearin G."/>
            <person name="Gellesch M."/>
            <person name="Goldberg J."/>
            <person name="Griggs A."/>
            <person name="Gujja S."/>
            <person name="Heiman D."/>
            <person name="Howarth C."/>
            <person name="Larson L."/>
            <person name="Lui A."/>
            <person name="MacDonald P.J.P."/>
            <person name="Montmayeur A."/>
            <person name="Murphy C."/>
            <person name="Neiman D."/>
            <person name="Pearson M."/>
            <person name="Priest M."/>
            <person name="Roberts A."/>
            <person name="Saif S."/>
            <person name="Shea T."/>
            <person name="Shenoy N."/>
            <person name="Sisk P."/>
            <person name="Stolte C."/>
            <person name="Sykes S."/>
            <person name="Wortman J."/>
            <person name="Nusbaum C."/>
            <person name="Birren B."/>
        </authorList>
    </citation>
    <scope>NUCLEOTIDE SEQUENCE [LARGE SCALE GENOMIC DNA]</scope>
    <source>
        <strain evidence="1 2">YIT 12060</strain>
    </source>
</reference>
<dbReference type="Proteomes" id="UP000006008">
    <property type="component" value="Unassembled WGS sequence"/>
</dbReference>
<name>G5H8I3_9BACT</name>
<keyword evidence="2" id="KW-1185">Reference proteome</keyword>